<comment type="pathway">
    <text evidence="9">Metabolic intermediate biosynthesis; (R)-mevalonate biosynthesis; (R)-mevalonate from acetyl-CoA: step 3/3.</text>
</comment>
<dbReference type="Pfam" id="PF12349">
    <property type="entry name" value="Sterol-sensing"/>
    <property type="match status" value="1"/>
</dbReference>
<dbReference type="NCBIfam" id="TIGR00533">
    <property type="entry name" value="HMG_CoA_R_NADP"/>
    <property type="match status" value="1"/>
</dbReference>
<dbReference type="EC" id="1.1.1.34" evidence="9"/>
<comment type="catalytic activity">
    <reaction evidence="9">
        <text>(R)-mevalonate + 2 NADP(+) + CoA = (3S)-3-hydroxy-3-methylglutaryl-CoA + 2 NADPH + 2 H(+)</text>
        <dbReference type="Rhea" id="RHEA:15989"/>
        <dbReference type="ChEBI" id="CHEBI:15378"/>
        <dbReference type="ChEBI" id="CHEBI:36464"/>
        <dbReference type="ChEBI" id="CHEBI:43074"/>
        <dbReference type="ChEBI" id="CHEBI:57287"/>
        <dbReference type="ChEBI" id="CHEBI:57783"/>
        <dbReference type="ChEBI" id="CHEBI:58349"/>
        <dbReference type="EC" id="1.1.1.34"/>
    </reaction>
</comment>
<gene>
    <name evidence="12" type="ORF">Amon01_000500300</name>
</gene>
<dbReference type="FunFam" id="3.30.70.420:FF:000001">
    <property type="entry name" value="3-hydroxy-3-methylglutaryl coenzyme A reductase"/>
    <property type="match status" value="1"/>
</dbReference>
<dbReference type="FunFam" id="1.10.3270.10:FF:000001">
    <property type="entry name" value="3-hydroxy-3-methylglutaryl coenzyme A reductase"/>
    <property type="match status" value="1"/>
</dbReference>
<evidence type="ECO:0000256" key="7">
    <source>
        <dbReference type="ARBA" id="ARBA00023002"/>
    </source>
</evidence>
<keyword evidence="5 9" id="KW-0521">NADP</keyword>
<proteinExistence type="inferred from homology"/>
<evidence type="ECO:0000256" key="2">
    <source>
        <dbReference type="ARBA" id="ARBA00007661"/>
    </source>
</evidence>
<feature type="transmembrane region" description="Helical" evidence="9">
    <location>
        <begin position="484"/>
        <end position="504"/>
    </location>
</feature>
<feature type="transmembrane region" description="Helical" evidence="9">
    <location>
        <begin position="202"/>
        <end position="223"/>
    </location>
</feature>
<evidence type="ECO:0000256" key="8">
    <source>
        <dbReference type="ARBA" id="ARBA00023136"/>
    </source>
</evidence>
<dbReference type="SUPFAM" id="SSF56542">
    <property type="entry name" value="Substrate-binding domain of HMG-CoA reductase"/>
    <property type="match status" value="1"/>
</dbReference>
<evidence type="ECO:0000259" key="11">
    <source>
        <dbReference type="PROSITE" id="PS50156"/>
    </source>
</evidence>
<dbReference type="GO" id="GO:0008299">
    <property type="term" value="P:isoprenoid biosynthetic process"/>
    <property type="evidence" value="ECO:0007669"/>
    <property type="project" value="InterPro"/>
</dbReference>
<feature type="domain" description="SSD" evidence="11">
    <location>
        <begin position="174"/>
        <end position="342"/>
    </location>
</feature>
<dbReference type="OrthoDB" id="310654at2759"/>
<dbReference type="EMBL" id="BSXU01002595">
    <property type="protein sequence ID" value="GMG38693.1"/>
    <property type="molecule type" value="Genomic_DNA"/>
</dbReference>
<dbReference type="Gene3D" id="3.30.70.420">
    <property type="entry name" value="Hydroxymethylglutaryl-CoA reductase, class I/II, NAD/NADP-binding domain"/>
    <property type="match status" value="1"/>
</dbReference>
<dbReference type="PROSITE" id="PS50065">
    <property type="entry name" value="HMG_COA_REDUCTASE_4"/>
    <property type="match status" value="1"/>
</dbReference>
<dbReference type="GO" id="GO:0015936">
    <property type="term" value="P:coenzyme A metabolic process"/>
    <property type="evidence" value="ECO:0007669"/>
    <property type="project" value="InterPro"/>
</dbReference>
<evidence type="ECO:0000256" key="9">
    <source>
        <dbReference type="RuleBase" id="RU361219"/>
    </source>
</evidence>
<dbReference type="InterPro" id="IPR053958">
    <property type="entry name" value="HMGCR/SNAP/NPC1-like_SSD"/>
</dbReference>
<keyword evidence="8 9" id="KW-0472">Membrane</keyword>
<evidence type="ECO:0000313" key="13">
    <source>
        <dbReference type="Proteomes" id="UP001165063"/>
    </source>
</evidence>
<dbReference type="GO" id="GO:0005778">
    <property type="term" value="C:peroxisomal membrane"/>
    <property type="evidence" value="ECO:0007669"/>
    <property type="project" value="TreeGrafter"/>
</dbReference>
<name>A0A9W7DGH4_AMBMO</name>
<dbReference type="PANTHER" id="PTHR10572">
    <property type="entry name" value="3-HYDROXY-3-METHYLGLUTARYL-COENZYME A REDUCTASE"/>
    <property type="match status" value="1"/>
</dbReference>
<dbReference type="GO" id="GO:0005789">
    <property type="term" value="C:endoplasmic reticulum membrane"/>
    <property type="evidence" value="ECO:0007669"/>
    <property type="project" value="UniProtKB-SubCell"/>
</dbReference>
<feature type="transmembrane region" description="Helical" evidence="9">
    <location>
        <begin position="320"/>
        <end position="342"/>
    </location>
</feature>
<dbReference type="GO" id="GO:0004420">
    <property type="term" value="F:hydroxymethylglutaryl-CoA reductase (NADPH) activity"/>
    <property type="evidence" value="ECO:0007669"/>
    <property type="project" value="UniProtKB-EC"/>
</dbReference>
<dbReference type="PRINTS" id="PR00071">
    <property type="entry name" value="HMGCOARDTASE"/>
</dbReference>
<keyword evidence="6 9" id="KW-1133">Transmembrane helix</keyword>
<dbReference type="PROSITE" id="PS00318">
    <property type="entry name" value="HMG_COA_REDUCTASE_2"/>
    <property type="match status" value="1"/>
</dbReference>
<evidence type="ECO:0000256" key="10">
    <source>
        <dbReference type="SAM" id="MobiDB-lite"/>
    </source>
</evidence>
<dbReference type="SUPFAM" id="SSF55035">
    <property type="entry name" value="NAD-binding domain of HMG-CoA reductase"/>
    <property type="match status" value="1"/>
</dbReference>
<dbReference type="GO" id="GO:0006696">
    <property type="term" value="P:ergosterol biosynthetic process"/>
    <property type="evidence" value="ECO:0007669"/>
    <property type="project" value="TreeGrafter"/>
</dbReference>
<comment type="subcellular location">
    <subcellularLocation>
        <location evidence="1 9">Endoplasmic reticulum membrane</location>
        <topology evidence="1 9">Multi-pass membrane protein</topology>
    </subcellularLocation>
</comment>
<keyword evidence="3 9" id="KW-0812">Transmembrane</keyword>
<feature type="transmembrane region" description="Helical" evidence="9">
    <location>
        <begin position="175"/>
        <end position="196"/>
    </location>
</feature>
<evidence type="ECO:0000256" key="1">
    <source>
        <dbReference type="ARBA" id="ARBA00004477"/>
    </source>
</evidence>
<evidence type="ECO:0000313" key="12">
    <source>
        <dbReference type="EMBL" id="GMG38693.1"/>
    </source>
</evidence>
<evidence type="ECO:0000256" key="5">
    <source>
        <dbReference type="ARBA" id="ARBA00022857"/>
    </source>
</evidence>
<feature type="transmembrane region" description="Helical" evidence="9">
    <location>
        <begin position="20"/>
        <end position="39"/>
    </location>
</feature>
<dbReference type="InterPro" id="IPR023076">
    <property type="entry name" value="HMG_CoA_Rdtase_CS"/>
</dbReference>
<dbReference type="AlphaFoldDB" id="A0A9W7DGH4"/>
<evidence type="ECO:0000256" key="6">
    <source>
        <dbReference type="ARBA" id="ARBA00022989"/>
    </source>
</evidence>
<dbReference type="Proteomes" id="UP001165063">
    <property type="component" value="Unassembled WGS sequence"/>
</dbReference>
<dbReference type="InterPro" id="IPR025583">
    <property type="entry name" value="HMG-CoA_N_dom"/>
</dbReference>
<evidence type="ECO:0000256" key="4">
    <source>
        <dbReference type="ARBA" id="ARBA00022824"/>
    </source>
</evidence>
<dbReference type="InterPro" id="IPR023074">
    <property type="entry name" value="HMG_CoA_Rdtase_cat_sf"/>
</dbReference>
<dbReference type="Gene3D" id="1.10.3270.10">
    <property type="entry name" value="HMGR, N-terminal domain"/>
    <property type="match status" value="1"/>
</dbReference>
<sequence length="1008" mass="109243">MAYVFSVIPGNIAKFCANKPIHIIIGTALLASLTYLTIVENYVAHFNISADSSDLLHFYHAPGSSNDWIQIDDLSNFANGAEHLALTPINFKGTKKSDYPLNGQLIFGEDDSQAFLLSDYQNYDEEIEKLDLLTNQAGDVFKPRTANKIGRYYGYVKQHLKKVVTLVRGAEKFDIALITVAYLAMWMSFVQLFYQMQRVGSTFWLAFGTLLSSLFAFLFSIVITTEVLKKKIPLISLTEGLPFLVATIGFKHKVSFTEPIVKALSSRKNQNRDISTVIGEVVSKQTALPLIKEQLFLSLALFVGSFLVPAKTGFGNFCVLSSVILSVDLFFTFTFYSSILSLKAQISQVHRRIELKEFLEEDGIAESVADAVSLQPSSSLFTAHSTVVSFKVITILGFLSLHLFVLGTSWLYEETSDYSPSSLISATTKSLHSSIAQKISIGELGTIVTVLPSRVYHKITFVTSTEDLVLDTLQQFSRALRDPLISKFLFILAGISVAINIYLLNVTRFHLAIETLNSYAMSRSASKQNSIPATTKVSKSSTPVPEAIAQKKKSKSTLASESDASRAAAASAAAVALVSKTDIDYEDDKDDEDESIEEIGSAIRPVEELIPILKAGTVKECTNAEVLSLVLNNQLPLYALEKQLGDKTRAVIVRRMAIAQLADAPILTTKALPYKYYDYDRVFGACCENVIGFMPLPVGVAGPIIIDGEPYHIPMATTEGCLVASTMRGCKAINAGGGVTTVLTNDGMTRGPCVSFPSLTRTGQAKIWIDSEEGQKKIKAAFNSTSRFARLQHIQTAMAGTLLFLRFKTTTGDAMGMNMISKGVEHSLSVMVKDFGFEDMEVISVSGNYCTDKKPAAINWIEGRGKSVVAEARVPAEAVKKVLKSDVDALVELNISKNLIGSAMAGSVGGFNAQAANLVTAVFLATGQDPAQNVESSNCITLMNKLPNGDLQISVSMPSIEVGTIGGGTVLEPQSAMLTMLGVKGPHPTEPGANARQLAKIVACAKGW</sequence>
<feature type="region of interest" description="Disordered" evidence="10">
    <location>
        <begin position="530"/>
        <end position="560"/>
    </location>
</feature>
<dbReference type="Pfam" id="PF13323">
    <property type="entry name" value="HPIH"/>
    <property type="match status" value="1"/>
</dbReference>
<dbReference type="PROSITE" id="PS50156">
    <property type="entry name" value="SSD"/>
    <property type="match status" value="1"/>
</dbReference>
<comment type="caution">
    <text evidence="12">The sequence shown here is derived from an EMBL/GenBank/DDBJ whole genome shotgun (WGS) entry which is preliminary data.</text>
</comment>
<feature type="transmembrane region" description="Helical" evidence="9">
    <location>
        <begin position="392"/>
        <end position="412"/>
    </location>
</feature>
<feature type="compositionally biased region" description="Polar residues" evidence="10">
    <location>
        <begin position="530"/>
        <end position="543"/>
    </location>
</feature>
<keyword evidence="7 9" id="KW-0560">Oxidoreductase</keyword>
<comment type="similarity">
    <text evidence="2 9">Belongs to the HMG-CoA reductase family.</text>
</comment>
<keyword evidence="4 9" id="KW-0256">Endoplasmic reticulum</keyword>
<dbReference type="InterPro" id="IPR009029">
    <property type="entry name" value="HMG_CoA_Rdtase_sub-bd_dom_sf"/>
</dbReference>
<keyword evidence="13" id="KW-1185">Reference proteome</keyword>
<dbReference type="InterPro" id="IPR009023">
    <property type="entry name" value="HMG_CoA_Rdtase_NAD(P)-bd_sf"/>
</dbReference>
<dbReference type="CDD" id="cd00643">
    <property type="entry name" value="HMG-CoA_reductase_classI"/>
    <property type="match status" value="1"/>
</dbReference>
<protein>
    <recommendedName>
        <fullName evidence="9">3-hydroxy-3-methylglutaryl coenzyme A reductase</fullName>
        <shortName evidence="9">HMG-CoA reductase</shortName>
        <ecNumber evidence="9">1.1.1.34</ecNumber>
    </recommendedName>
</protein>
<dbReference type="PANTHER" id="PTHR10572:SF24">
    <property type="entry name" value="3-HYDROXY-3-METHYLGLUTARYL-COENZYME A REDUCTASE"/>
    <property type="match status" value="1"/>
</dbReference>
<dbReference type="InterPro" id="IPR000731">
    <property type="entry name" value="SSD"/>
</dbReference>
<dbReference type="InterPro" id="IPR004554">
    <property type="entry name" value="HMG_CoA_Rdtase_eu_arc"/>
</dbReference>
<evidence type="ECO:0000256" key="3">
    <source>
        <dbReference type="ARBA" id="ARBA00022692"/>
    </source>
</evidence>
<organism evidence="12 13">
    <name type="scientific">Ambrosiozyma monospora</name>
    <name type="common">Yeast</name>
    <name type="synonym">Endomycopsis monosporus</name>
    <dbReference type="NCBI Taxonomy" id="43982"/>
    <lineage>
        <taxon>Eukaryota</taxon>
        <taxon>Fungi</taxon>
        <taxon>Dikarya</taxon>
        <taxon>Ascomycota</taxon>
        <taxon>Saccharomycotina</taxon>
        <taxon>Pichiomycetes</taxon>
        <taxon>Pichiales</taxon>
        <taxon>Pichiaceae</taxon>
        <taxon>Ambrosiozyma</taxon>
    </lineage>
</organism>
<dbReference type="InterPro" id="IPR023282">
    <property type="entry name" value="HMG_CoA_Rdtase_N"/>
</dbReference>
<dbReference type="PROSITE" id="PS00066">
    <property type="entry name" value="HMG_COA_REDUCTASE_1"/>
    <property type="match status" value="1"/>
</dbReference>
<reference evidence="12" key="1">
    <citation type="submission" date="2023-04" db="EMBL/GenBank/DDBJ databases">
        <title>Ambrosiozyma monospora NBRC 1965.</title>
        <authorList>
            <person name="Ichikawa N."/>
            <person name="Sato H."/>
            <person name="Tonouchi N."/>
        </authorList>
    </citation>
    <scope>NUCLEOTIDE SEQUENCE</scope>
    <source>
        <strain evidence="12">NBRC 1965</strain>
    </source>
</reference>
<dbReference type="Pfam" id="PF00368">
    <property type="entry name" value="HMG-CoA_red"/>
    <property type="match status" value="1"/>
</dbReference>
<accession>A0A9W7DGH4</accession>
<dbReference type="InterPro" id="IPR002202">
    <property type="entry name" value="HMG_CoA_Rdtase"/>
</dbReference>
<dbReference type="Gene3D" id="3.90.770.10">
    <property type="entry name" value="3-hydroxy-3-methylglutaryl-coenzyme A Reductase, Chain A, domain 2"/>
    <property type="match status" value="1"/>
</dbReference>